<evidence type="ECO:0000313" key="9">
    <source>
        <dbReference type="Proteomes" id="UP000831607"/>
    </source>
</evidence>
<keyword evidence="4 7" id="KW-0812">Transmembrane</keyword>
<dbReference type="InterPro" id="IPR004776">
    <property type="entry name" value="Mem_transp_PIN-like"/>
</dbReference>
<keyword evidence="9" id="KW-1185">Reference proteome</keyword>
<evidence type="ECO:0000256" key="1">
    <source>
        <dbReference type="ARBA" id="ARBA00004141"/>
    </source>
</evidence>
<evidence type="ECO:0000256" key="3">
    <source>
        <dbReference type="ARBA" id="ARBA00022475"/>
    </source>
</evidence>
<feature type="transmembrane region" description="Helical" evidence="7">
    <location>
        <begin position="6"/>
        <end position="23"/>
    </location>
</feature>
<protein>
    <submittedName>
        <fullName evidence="8">AEC family transporter</fullName>
    </submittedName>
</protein>
<name>A0ABY4AG50_9BURK</name>
<dbReference type="Pfam" id="PF03547">
    <property type="entry name" value="Mem_trans"/>
    <property type="match status" value="1"/>
</dbReference>
<dbReference type="EMBL" id="CP063982">
    <property type="protein sequence ID" value="UOD49227.1"/>
    <property type="molecule type" value="Genomic_DNA"/>
</dbReference>
<dbReference type="Proteomes" id="UP000831607">
    <property type="component" value="Chromosome"/>
</dbReference>
<dbReference type="RefSeq" id="WP_243477345.1">
    <property type="nucleotide sequence ID" value="NZ_CP063982.1"/>
</dbReference>
<feature type="transmembrane region" description="Helical" evidence="7">
    <location>
        <begin position="256"/>
        <end position="279"/>
    </location>
</feature>
<reference evidence="8 9" key="1">
    <citation type="submission" date="2020-11" db="EMBL/GenBank/DDBJ databases">
        <title>Algicoccus daihaiensis sp.nov., isolated from Daihai Lake in Inner Mongolia.</title>
        <authorList>
            <person name="Kai J."/>
        </authorList>
    </citation>
    <scope>NUCLEOTIDE SEQUENCE [LARGE SCALE GENOMIC DNA]</scope>
    <source>
        <strain evidence="9">f23</strain>
    </source>
</reference>
<evidence type="ECO:0000313" key="8">
    <source>
        <dbReference type="EMBL" id="UOD49227.1"/>
    </source>
</evidence>
<feature type="transmembrane region" description="Helical" evidence="7">
    <location>
        <begin position="126"/>
        <end position="146"/>
    </location>
</feature>
<feature type="transmembrane region" description="Helical" evidence="7">
    <location>
        <begin position="291"/>
        <end position="311"/>
    </location>
</feature>
<feature type="transmembrane region" description="Helical" evidence="7">
    <location>
        <begin position="228"/>
        <end position="250"/>
    </location>
</feature>
<proteinExistence type="predicted"/>
<evidence type="ECO:0000256" key="5">
    <source>
        <dbReference type="ARBA" id="ARBA00022989"/>
    </source>
</evidence>
<feature type="transmembrane region" description="Helical" evidence="7">
    <location>
        <begin position="66"/>
        <end position="84"/>
    </location>
</feature>
<dbReference type="PANTHER" id="PTHR36838:SF3">
    <property type="entry name" value="TRANSPORTER AUXIN EFFLUX CARRIER EC FAMILY"/>
    <property type="match status" value="1"/>
</dbReference>
<evidence type="ECO:0000256" key="2">
    <source>
        <dbReference type="ARBA" id="ARBA00022448"/>
    </source>
</evidence>
<evidence type="ECO:0000256" key="6">
    <source>
        <dbReference type="ARBA" id="ARBA00023136"/>
    </source>
</evidence>
<feature type="transmembrane region" description="Helical" evidence="7">
    <location>
        <begin position="193"/>
        <end position="216"/>
    </location>
</feature>
<keyword evidence="5 7" id="KW-1133">Transmembrane helix</keyword>
<dbReference type="PANTHER" id="PTHR36838">
    <property type="entry name" value="AUXIN EFFLUX CARRIER FAMILY PROTEIN"/>
    <property type="match status" value="1"/>
</dbReference>
<sequence>MFAAVINSVVPIFGLIFLGWLCGKRGLLNATATDALNRFVIYLALPALLFVAMARADLNAMAELGFVASFTLGTIFTTLIYVWLSRNDGLADLPRMINGMSVSYANAGFMGIPLILLVFGDQALPIAIIGTVLTVAVQFGYTIVIIEIQRARGRSLLPALKKVALSLLKNPILVATLLGILCSALGISLPVSIVSGIDLLGAAATPCALLTIGLFLAQTTVPASTGSVLKIVSLKLFVHPLAVGVLAIGVFDLDPLWSWCAILATALPVGTGPFMLANLYQQDAALSARAILISTIGSVMTLTALIAWVNIQGIA</sequence>
<keyword evidence="6 7" id="KW-0472">Membrane</keyword>
<evidence type="ECO:0000256" key="7">
    <source>
        <dbReference type="SAM" id="Phobius"/>
    </source>
</evidence>
<feature type="transmembrane region" description="Helical" evidence="7">
    <location>
        <begin position="96"/>
        <end position="120"/>
    </location>
</feature>
<comment type="subcellular location">
    <subcellularLocation>
        <location evidence="1">Membrane</location>
        <topology evidence="1">Multi-pass membrane protein</topology>
    </subcellularLocation>
</comment>
<organism evidence="8 9">
    <name type="scientific">Orrella daihaiensis</name>
    <dbReference type="NCBI Taxonomy" id="2782176"/>
    <lineage>
        <taxon>Bacteria</taxon>
        <taxon>Pseudomonadati</taxon>
        <taxon>Pseudomonadota</taxon>
        <taxon>Betaproteobacteria</taxon>
        <taxon>Burkholderiales</taxon>
        <taxon>Alcaligenaceae</taxon>
        <taxon>Orrella</taxon>
    </lineage>
</organism>
<keyword evidence="3" id="KW-1003">Cell membrane</keyword>
<keyword evidence="2" id="KW-0813">Transport</keyword>
<feature type="transmembrane region" description="Helical" evidence="7">
    <location>
        <begin position="167"/>
        <end position="187"/>
    </location>
</feature>
<evidence type="ECO:0000256" key="4">
    <source>
        <dbReference type="ARBA" id="ARBA00022692"/>
    </source>
</evidence>
<feature type="transmembrane region" description="Helical" evidence="7">
    <location>
        <begin position="35"/>
        <end position="54"/>
    </location>
</feature>
<gene>
    <name evidence="8" type="ORF">DHf2319_06855</name>
</gene>
<accession>A0ABY4AG50</accession>